<evidence type="ECO:0000313" key="4">
    <source>
        <dbReference type="Proteomes" id="UP000094801"/>
    </source>
</evidence>
<feature type="compositionally biased region" description="Low complexity" evidence="1">
    <location>
        <begin position="469"/>
        <end position="485"/>
    </location>
</feature>
<organism evidence="3 4">
    <name type="scientific">[Candida] arabinofermentans NRRL YB-2248</name>
    <dbReference type="NCBI Taxonomy" id="983967"/>
    <lineage>
        <taxon>Eukaryota</taxon>
        <taxon>Fungi</taxon>
        <taxon>Dikarya</taxon>
        <taxon>Ascomycota</taxon>
        <taxon>Saccharomycotina</taxon>
        <taxon>Pichiomycetes</taxon>
        <taxon>Pichiales</taxon>
        <taxon>Pichiaceae</taxon>
        <taxon>Ogataea</taxon>
        <taxon>Ogataea/Candida clade</taxon>
    </lineage>
</organism>
<dbReference type="Proteomes" id="UP000094801">
    <property type="component" value="Unassembled WGS sequence"/>
</dbReference>
<dbReference type="EMBL" id="KV453858">
    <property type="protein sequence ID" value="ODV84267.1"/>
    <property type="molecule type" value="Genomic_DNA"/>
</dbReference>
<feature type="compositionally biased region" description="Low complexity" evidence="1">
    <location>
        <begin position="405"/>
        <end position="422"/>
    </location>
</feature>
<gene>
    <name evidence="3" type="ORF">CANARDRAFT_29415</name>
</gene>
<dbReference type="AlphaFoldDB" id="A0A1E4SXR0"/>
<keyword evidence="2" id="KW-1133">Transmembrane helix</keyword>
<accession>A0A1E4SXR0</accession>
<reference evidence="4" key="1">
    <citation type="submission" date="2016-04" db="EMBL/GenBank/DDBJ databases">
        <title>Comparative genomics of biotechnologically important yeasts.</title>
        <authorList>
            <consortium name="DOE Joint Genome Institute"/>
            <person name="Riley R."/>
            <person name="Haridas S."/>
            <person name="Wolfe K.H."/>
            <person name="Lopes M.R."/>
            <person name="Hittinger C.T."/>
            <person name="Goker M."/>
            <person name="Salamov A."/>
            <person name="Wisecaver J."/>
            <person name="Long T.M."/>
            <person name="Aerts A.L."/>
            <person name="Barry K."/>
            <person name="Choi C."/>
            <person name="Clum A."/>
            <person name="Coughlan A.Y."/>
            <person name="Deshpande S."/>
            <person name="Douglass A.P."/>
            <person name="Hanson S.J."/>
            <person name="Klenk H.-P."/>
            <person name="Labutti K."/>
            <person name="Lapidus A."/>
            <person name="Lindquist E."/>
            <person name="Lipzen A."/>
            <person name="Meier-Kolthoff J.P."/>
            <person name="Ohm R.A."/>
            <person name="Otillar R.P."/>
            <person name="Pangilinan J."/>
            <person name="Peng Y."/>
            <person name="Rokas A."/>
            <person name="Rosa C.A."/>
            <person name="Scheuner C."/>
            <person name="Sibirny A.A."/>
            <person name="Slot J.C."/>
            <person name="Stielow J.B."/>
            <person name="Sun H."/>
            <person name="Kurtzman C.P."/>
            <person name="Blackwell M."/>
            <person name="Grigoriev I.V."/>
            <person name="Jeffries T.W."/>
        </authorList>
    </citation>
    <scope>NUCLEOTIDE SEQUENCE [LARGE SCALE GENOMIC DNA]</scope>
    <source>
        <strain evidence="4">NRRL YB-2248</strain>
    </source>
</reference>
<evidence type="ECO:0000313" key="3">
    <source>
        <dbReference type="EMBL" id="ODV84267.1"/>
    </source>
</evidence>
<keyword evidence="2" id="KW-0812">Transmembrane</keyword>
<proteinExistence type="predicted"/>
<feature type="region of interest" description="Disordered" evidence="1">
    <location>
        <begin position="469"/>
        <end position="520"/>
    </location>
</feature>
<protein>
    <submittedName>
        <fullName evidence="3">Uncharacterized protein</fullName>
    </submittedName>
</protein>
<feature type="transmembrane region" description="Helical" evidence="2">
    <location>
        <begin position="234"/>
        <end position="259"/>
    </location>
</feature>
<name>A0A1E4SXR0_9ASCO</name>
<feature type="compositionally biased region" description="Basic and acidic residues" evidence="1">
    <location>
        <begin position="423"/>
        <end position="433"/>
    </location>
</feature>
<keyword evidence="2" id="KW-0472">Membrane</keyword>
<feature type="transmembrane region" description="Helical" evidence="2">
    <location>
        <begin position="271"/>
        <end position="300"/>
    </location>
</feature>
<feature type="compositionally biased region" description="Polar residues" evidence="1">
    <location>
        <begin position="385"/>
        <end position="399"/>
    </location>
</feature>
<feature type="transmembrane region" description="Helical" evidence="2">
    <location>
        <begin position="306"/>
        <end position="326"/>
    </location>
</feature>
<sequence length="591" mass="66704">MLQKSNRSTVLDLPSAGTWLTRIKDVALKDVDVSTRWFLFSLILFVAFSYRNIFHQTAFYHPLPPINLIKVLNNSDRFLNSTRVYFKEDYDTVKYESIELYRSISKIFELNRNSYMENYKKFALILKPSVLLDNSEISIKFYPLKYNLEERQYVYRNGTFPIIEYKQLFSQKFDGNRNLHDTPYLYFLKVSDYHKKAEDFLNKLVYPLYQANDYPAHTYNLDSLLDYSFIIKSLSLGICFCSFIFLVGVVAVSASNSIFGNRIYSNSKANCAMYVISAVCFILNLIFISTNLILSLILVAKHLNSLGTVSVLMNFIQLFWLFFIAYKSRERFWQIYLKQIARGGYDGGTVFYTSFDEPERDSVFGLNALSSASIKRHFTRNTRVSSMATSRYTANPSHATESESESQSESQSTSQSESQSESDYTRELSKSEVGDYASKLEESASSAEGTQTTITLLTKSPGIQNLQVVSNPTASTSSVSSNSSAEKSERSNNNIHSDTVDGTESAESKSRQSAIDNNKGEEVLATNARTFHEGDLLSHGCSSPSGGFVSGSRFIEETSAMLDNEDQEQIKVTRSEIFGPLTGSTKGQDTA</sequence>
<evidence type="ECO:0000256" key="1">
    <source>
        <dbReference type="SAM" id="MobiDB-lite"/>
    </source>
</evidence>
<dbReference type="OrthoDB" id="3989068at2759"/>
<keyword evidence="4" id="KW-1185">Reference proteome</keyword>
<feature type="transmembrane region" description="Helical" evidence="2">
    <location>
        <begin position="37"/>
        <end position="54"/>
    </location>
</feature>
<feature type="region of interest" description="Disordered" evidence="1">
    <location>
        <begin position="385"/>
        <end position="433"/>
    </location>
</feature>
<evidence type="ECO:0000256" key="2">
    <source>
        <dbReference type="SAM" id="Phobius"/>
    </source>
</evidence>